<sequence length="519" mass="59014">MGESADGYSYTIDGACWENEIDLSCIDPELRPLPQYYMYRDILRDGTSDPRHSYNCAYDPMAHGFSHPSSQPPSTLCPNEASKFCTDELNWDLHLLYLSPRMELSGHECCVSDYALSPDVGGSSRDSSFHMDSEYDVPLYESAEADGHGWSPAPSLVPPLSSTTGSWYQGSLSMRDLQVTPDPEGDDDEVMDDRDTLYNRIPLPEELELTEEADSPADSGLGQSIFEEMHGEEEDCGVYGSDNDSGIVAESRPKCHSVTKSRHSLRSPPQPAARGSHKSTAVDARLRRKRIASQQKASGSKAFICAFHHYDCKLAFASKNEWKRHVTSQHLQLGYYRCDLGNCSAEAYWGVYNDFNRKDLFTQHCRRMHAPWLQEGLTERDVSRKERDKYERQLETIRIRCWVGRRKPPARSRCGFCQKEFVDSADGRHKAWEQRMEHIGRHLERDGMTVEQEGVDLSLREWGLAEGIIEATRKGQYRLVSSRSTTRRQGIRGQRRSGRLVGKKQVKEESEEEDEEGDD</sequence>
<gene>
    <name evidence="2" type="ORF">A1O3_09401</name>
</gene>
<evidence type="ECO:0000313" key="2">
    <source>
        <dbReference type="EMBL" id="EXJ78240.1"/>
    </source>
</evidence>
<dbReference type="PANTHER" id="PTHR23225">
    <property type="entry name" value="ZINC FINGER PROTEIN"/>
    <property type="match status" value="1"/>
</dbReference>
<feature type="region of interest" description="Disordered" evidence="1">
    <location>
        <begin position="480"/>
        <end position="519"/>
    </location>
</feature>
<evidence type="ECO:0000313" key="3">
    <source>
        <dbReference type="Proteomes" id="UP000019478"/>
    </source>
</evidence>
<evidence type="ECO:0000256" key="1">
    <source>
        <dbReference type="SAM" id="MobiDB-lite"/>
    </source>
</evidence>
<organism evidence="2 3">
    <name type="scientific">Capronia epimyces CBS 606.96</name>
    <dbReference type="NCBI Taxonomy" id="1182542"/>
    <lineage>
        <taxon>Eukaryota</taxon>
        <taxon>Fungi</taxon>
        <taxon>Dikarya</taxon>
        <taxon>Ascomycota</taxon>
        <taxon>Pezizomycotina</taxon>
        <taxon>Eurotiomycetes</taxon>
        <taxon>Chaetothyriomycetidae</taxon>
        <taxon>Chaetothyriales</taxon>
        <taxon>Herpotrichiellaceae</taxon>
        <taxon>Capronia</taxon>
    </lineage>
</organism>
<dbReference type="GeneID" id="19173485"/>
<feature type="compositionally biased region" description="Basic residues" evidence="1">
    <location>
        <begin position="485"/>
        <end position="504"/>
    </location>
</feature>
<feature type="compositionally biased region" description="Acidic residues" evidence="1">
    <location>
        <begin position="509"/>
        <end position="519"/>
    </location>
</feature>
<accession>W9XLM9</accession>
<dbReference type="InterPro" id="IPR039970">
    <property type="entry name" value="TF_Grauzone"/>
</dbReference>
<feature type="compositionally biased region" description="Basic residues" evidence="1">
    <location>
        <begin position="254"/>
        <end position="265"/>
    </location>
</feature>
<dbReference type="PANTHER" id="PTHR23225:SF2">
    <property type="entry name" value="AT09679P-RELATED"/>
    <property type="match status" value="1"/>
</dbReference>
<dbReference type="HOGENOM" id="CLU_449040_0_0_1"/>
<dbReference type="OrthoDB" id="5388486at2759"/>
<proteinExistence type="predicted"/>
<reference evidence="2 3" key="1">
    <citation type="submission" date="2013-03" db="EMBL/GenBank/DDBJ databases">
        <title>The Genome Sequence of Capronia epimyces CBS 606.96.</title>
        <authorList>
            <consortium name="The Broad Institute Genomics Platform"/>
            <person name="Cuomo C."/>
            <person name="de Hoog S."/>
            <person name="Gorbushina A."/>
            <person name="Walker B."/>
            <person name="Young S.K."/>
            <person name="Zeng Q."/>
            <person name="Gargeya S."/>
            <person name="Fitzgerald M."/>
            <person name="Haas B."/>
            <person name="Abouelleil A."/>
            <person name="Allen A.W."/>
            <person name="Alvarado L."/>
            <person name="Arachchi H.M."/>
            <person name="Berlin A.M."/>
            <person name="Chapman S.B."/>
            <person name="Gainer-Dewar J."/>
            <person name="Goldberg J."/>
            <person name="Griggs A."/>
            <person name="Gujja S."/>
            <person name="Hansen M."/>
            <person name="Howarth C."/>
            <person name="Imamovic A."/>
            <person name="Ireland A."/>
            <person name="Larimer J."/>
            <person name="McCowan C."/>
            <person name="Murphy C."/>
            <person name="Pearson M."/>
            <person name="Poon T.W."/>
            <person name="Priest M."/>
            <person name="Roberts A."/>
            <person name="Saif S."/>
            <person name="Shea T."/>
            <person name="Sisk P."/>
            <person name="Sykes S."/>
            <person name="Wortman J."/>
            <person name="Nusbaum C."/>
            <person name="Birren B."/>
        </authorList>
    </citation>
    <scope>NUCLEOTIDE SEQUENCE [LARGE SCALE GENOMIC DNA]</scope>
    <source>
        <strain evidence="2 3">CBS 606.96</strain>
    </source>
</reference>
<name>W9XLM9_9EURO</name>
<dbReference type="eggNOG" id="ENOG502S60G">
    <property type="taxonomic scope" value="Eukaryota"/>
</dbReference>
<dbReference type="Proteomes" id="UP000019478">
    <property type="component" value="Unassembled WGS sequence"/>
</dbReference>
<feature type="region of interest" description="Disordered" evidence="1">
    <location>
        <begin position="252"/>
        <end position="281"/>
    </location>
</feature>
<evidence type="ECO:0008006" key="4">
    <source>
        <dbReference type="Google" id="ProtNLM"/>
    </source>
</evidence>
<keyword evidence="3" id="KW-1185">Reference proteome</keyword>
<dbReference type="EMBL" id="AMGY01000009">
    <property type="protein sequence ID" value="EXJ78240.1"/>
    <property type="molecule type" value="Genomic_DNA"/>
</dbReference>
<dbReference type="GO" id="GO:0003700">
    <property type="term" value="F:DNA-binding transcription factor activity"/>
    <property type="evidence" value="ECO:0007669"/>
    <property type="project" value="InterPro"/>
</dbReference>
<dbReference type="AlphaFoldDB" id="W9XLM9"/>
<dbReference type="RefSeq" id="XP_007737685.1">
    <property type="nucleotide sequence ID" value="XM_007739495.1"/>
</dbReference>
<comment type="caution">
    <text evidence="2">The sequence shown here is derived from an EMBL/GenBank/DDBJ whole genome shotgun (WGS) entry which is preliminary data.</text>
</comment>
<protein>
    <recommendedName>
        <fullName evidence="4">C2H2-type domain-containing protein</fullName>
    </recommendedName>
</protein>